<evidence type="ECO:0000313" key="3">
    <source>
        <dbReference type="Proteomes" id="UP000256519"/>
    </source>
</evidence>
<sequence length="66" mass="7298">MALEMKGQCEKCTAYLDKHSIAYICVHECTFCVDCTKNMSHVCPNCGGELVRRPRIGAITVSCSIK</sequence>
<dbReference type="InterPro" id="IPR001841">
    <property type="entry name" value="Znf_RING"/>
</dbReference>
<evidence type="ECO:0000313" key="2">
    <source>
        <dbReference type="EMBL" id="RDZ06679.1"/>
    </source>
</evidence>
<accession>A0A3D8WUS6</accession>
<dbReference type="InterPro" id="IPR010696">
    <property type="entry name" value="DUF1272"/>
</dbReference>
<comment type="caution">
    <text evidence="2">The sequence shown here is derived from an EMBL/GenBank/DDBJ whole genome shotgun (WGS) entry which is preliminary data.</text>
</comment>
<dbReference type="Proteomes" id="UP000256519">
    <property type="component" value="Unassembled WGS sequence"/>
</dbReference>
<reference evidence="2 3" key="1">
    <citation type="journal article" date="2018" name="Appl. Environ. Microbiol.">
        <title>Antimicrobial susceptibility testing and tentative epidemiological cut-off values of five Bacillus species relevant for use as animal feed additives or for plant protection.</title>
        <authorList>
            <person name="Agerso Y."/>
            <person name="Stuer-Lauridsen B."/>
            <person name="Bjerre K."/>
            <person name="Jensen M.G."/>
            <person name="Johansen E."/>
            <person name="Bennedsen M."/>
            <person name="Brockmann E."/>
            <person name="Nielsen B."/>
        </authorList>
    </citation>
    <scope>NUCLEOTIDE SEQUENCE [LARGE SCALE GENOMIC DNA]</scope>
    <source>
        <strain evidence="2 3">CHCC20162</strain>
    </source>
</reference>
<dbReference type="Pfam" id="PF06906">
    <property type="entry name" value="DUF1272"/>
    <property type="match status" value="1"/>
</dbReference>
<name>A0A3D8WUS6_PRIMG</name>
<evidence type="ECO:0000259" key="1">
    <source>
        <dbReference type="PROSITE" id="PS50089"/>
    </source>
</evidence>
<dbReference type="RefSeq" id="WP_116078619.1">
    <property type="nucleotide sequence ID" value="NZ_CP187638.1"/>
</dbReference>
<feature type="domain" description="RING-type" evidence="1">
    <location>
        <begin position="9"/>
        <end position="46"/>
    </location>
</feature>
<dbReference type="EMBL" id="PQWM01000059">
    <property type="protein sequence ID" value="RDZ06679.1"/>
    <property type="molecule type" value="Genomic_DNA"/>
</dbReference>
<protein>
    <submittedName>
        <fullName evidence="2">DUF1272 domain-containing protein</fullName>
    </submittedName>
</protein>
<dbReference type="AlphaFoldDB" id="A0A3D8WUS6"/>
<dbReference type="PROSITE" id="PS50089">
    <property type="entry name" value="ZF_RING_2"/>
    <property type="match status" value="1"/>
</dbReference>
<organism evidence="2 3">
    <name type="scientific">Priestia megaterium</name>
    <name type="common">Bacillus megaterium</name>
    <dbReference type="NCBI Taxonomy" id="1404"/>
    <lineage>
        <taxon>Bacteria</taxon>
        <taxon>Bacillati</taxon>
        <taxon>Bacillota</taxon>
        <taxon>Bacilli</taxon>
        <taxon>Bacillales</taxon>
        <taxon>Bacillaceae</taxon>
        <taxon>Priestia</taxon>
    </lineage>
</organism>
<gene>
    <name evidence="2" type="ORF">C3744_28275</name>
</gene>
<proteinExistence type="predicted"/>